<dbReference type="Proteomes" id="UP000238274">
    <property type="component" value="Unassembled WGS sequence"/>
</dbReference>
<comment type="subcellular location">
    <subcellularLocation>
        <location evidence="1">Nucleus</location>
    </subcellularLocation>
</comment>
<comment type="caution">
    <text evidence="7">The sequence shown here is derived from an EMBL/GenBank/DDBJ whole genome shotgun (WGS) entry which is preliminary data.</text>
</comment>
<dbReference type="GO" id="GO:0005634">
    <property type="term" value="C:nucleus"/>
    <property type="evidence" value="ECO:0007669"/>
    <property type="project" value="UniProtKB-SubCell"/>
</dbReference>
<dbReference type="SUPFAM" id="SSF52047">
    <property type="entry name" value="RNI-like"/>
    <property type="match status" value="1"/>
</dbReference>
<gene>
    <name evidence="7" type="ORF">PSHT_10742</name>
</gene>
<dbReference type="PANTHER" id="PTHR11988:SF27">
    <property type="entry name" value="GH27708P"/>
    <property type="match status" value="1"/>
</dbReference>
<evidence type="ECO:0000313" key="8">
    <source>
        <dbReference type="Proteomes" id="UP000238274"/>
    </source>
</evidence>
<keyword evidence="3" id="KW-0238">DNA-binding</keyword>
<evidence type="ECO:0000256" key="5">
    <source>
        <dbReference type="ARBA" id="ARBA00023242"/>
    </source>
</evidence>
<dbReference type="GO" id="GO:0000978">
    <property type="term" value="F:RNA polymerase II cis-regulatory region sequence-specific DNA binding"/>
    <property type="evidence" value="ECO:0007669"/>
    <property type="project" value="TreeGrafter"/>
</dbReference>
<dbReference type="InterPro" id="IPR040223">
    <property type="entry name" value="PAR_bZIP"/>
</dbReference>
<dbReference type="VEuPathDB" id="FungiDB:PSTT_11304"/>
<evidence type="ECO:0000256" key="4">
    <source>
        <dbReference type="ARBA" id="ARBA00023163"/>
    </source>
</evidence>
<dbReference type="EMBL" id="PKSM01000171">
    <property type="protein sequence ID" value="POW05423.1"/>
    <property type="molecule type" value="Genomic_DNA"/>
</dbReference>
<dbReference type="VEuPathDB" id="FungiDB:PSHT_10742"/>
<keyword evidence="2" id="KW-0805">Transcription regulation</keyword>
<reference evidence="7 8" key="1">
    <citation type="submission" date="2017-12" db="EMBL/GenBank/DDBJ databases">
        <title>Gene loss provides genomic basis for host adaptation in cereal stripe rust fungi.</title>
        <authorList>
            <person name="Xia C."/>
        </authorList>
    </citation>
    <scope>NUCLEOTIDE SEQUENCE [LARGE SCALE GENOMIC DNA]</scope>
    <source>
        <strain evidence="7 8">93TX-2</strain>
    </source>
</reference>
<proteinExistence type="predicted"/>
<dbReference type="VEuPathDB" id="FungiDB:PSTT_11303"/>
<protein>
    <submittedName>
        <fullName evidence="7">Uncharacterized protein</fullName>
    </submittedName>
</protein>
<reference evidence="8" key="3">
    <citation type="journal article" date="2018" name="Mol. Plant Microbe Interact.">
        <title>Genome sequence resources for the wheat stripe rust pathogen (Puccinia striiformis f. sp. tritici) and the barley stripe rust pathogen (Puccinia striiformis f. sp. hordei).</title>
        <authorList>
            <person name="Xia C."/>
            <person name="Wang M."/>
            <person name="Yin C."/>
            <person name="Cornejo O.E."/>
            <person name="Hulbert S.H."/>
            <person name="Chen X."/>
        </authorList>
    </citation>
    <scope>NUCLEOTIDE SEQUENCE [LARGE SCALE GENOMIC DNA]</scope>
    <source>
        <strain evidence="8">93TX-2</strain>
    </source>
</reference>
<keyword evidence="5" id="KW-0539">Nucleus</keyword>
<reference evidence="8" key="2">
    <citation type="journal article" date="2018" name="BMC Genomics">
        <title>Genomic insights into host adaptation between the wheat stripe rust pathogen (Puccinia striiformis f. sp. tritici) and the barley stripe rust pathogen (Puccinia striiformis f. sp. hordei).</title>
        <authorList>
            <person name="Xia C."/>
            <person name="Wang M."/>
            <person name="Yin C."/>
            <person name="Cornejo O.E."/>
            <person name="Hulbert S.H."/>
            <person name="Chen X."/>
        </authorList>
    </citation>
    <scope>NUCLEOTIDE SEQUENCE [LARGE SCALE GENOMIC DNA]</scope>
    <source>
        <strain evidence="8">93TX-2</strain>
    </source>
</reference>
<sequence length="549" mass="61871">MAKLTDLPPDAVKAITDFILFPPPAPLERRGMVKPKAQVPEHHNLDHTEVWPIGNTPKVRPHLERVRKPYDPNFPEVPARRYAVSPPPRVTWPDGLPENPLLPLASVSRNFRHTVQETMVQNVTLSNQWDASQFLRTLTGQSSDLAEPAGELKTAGSSKRKRLPPPHRLAEHVRSLQFMWSGSSSMGRGGGSVFCDILNCCSRLQNLAISATFLSSSKEPVLKAIGNRKDMVEFVILRNSSRGTMGWLADDLVNRLFSQWTKLEVVEVFKLESQSQNTPNLPIPKPISVINPKLRTIILDKPDVDGRALCLVLESSRSSLTTLKITSPSEKLTRPGLYKALTEYTNPDLESLTLEVVEEWDRIGDSRNIPGSIDPSKNRALLDIILGHTHIFRKLKSLRFAGDLASAKILTILPKSLLKLAWERSDISGTALAEALNLRATWLPKLKCLSIRHAKKWDRHHKRELQKKLMGRGICYHRLSCQSYAPQQHGRGTMADWDQGCNDDPDTDERDRWENYNGVDSSDSHSSVSVPDPARYQSPDYDAFDYYYH</sequence>
<dbReference type="InterPro" id="IPR032675">
    <property type="entry name" value="LRR_dom_sf"/>
</dbReference>
<feature type="compositionally biased region" description="Low complexity" evidence="6">
    <location>
        <begin position="519"/>
        <end position="533"/>
    </location>
</feature>
<feature type="region of interest" description="Disordered" evidence="6">
    <location>
        <begin position="492"/>
        <end position="544"/>
    </location>
</feature>
<evidence type="ECO:0000256" key="6">
    <source>
        <dbReference type="SAM" id="MobiDB-lite"/>
    </source>
</evidence>
<dbReference type="PANTHER" id="PTHR11988">
    <property type="entry name" value="THYROTROPH EMBRYONIC FACTOR RELATED"/>
    <property type="match status" value="1"/>
</dbReference>
<evidence type="ECO:0000256" key="3">
    <source>
        <dbReference type="ARBA" id="ARBA00023125"/>
    </source>
</evidence>
<organism evidence="7 8">
    <name type="scientific">Puccinia striiformis</name>
    <dbReference type="NCBI Taxonomy" id="27350"/>
    <lineage>
        <taxon>Eukaryota</taxon>
        <taxon>Fungi</taxon>
        <taxon>Dikarya</taxon>
        <taxon>Basidiomycota</taxon>
        <taxon>Pucciniomycotina</taxon>
        <taxon>Pucciniomycetes</taxon>
        <taxon>Pucciniales</taxon>
        <taxon>Pucciniaceae</taxon>
        <taxon>Puccinia</taxon>
    </lineage>
</organism>
<dbReference type="GO" id="GO:0000981">
    <property type="term" value="F:DNA-binding transcription factor activity, RNA polymerase II-specific"/>
    <property type="evidence" value="ECO:0007669"/>
    <property type="project" value="TreeGrafter"/>
</dbReference>
<keyword evidence="8" id="KW-1185">Reference proteome</keyword>
<feature type="region of interest" description="Disordered" evidence="6">
    <location>
        <begin position="145"/>
        <end position="165"/>
    </location>
</feature>
<accession>A0A2S4V7A8</accession>
<keyword evidence="4" id="KW-0804">Transcription</keyword>
<evidence type="ECO:0000313" key="7">
    <source>
        <dbReference type="EMBL" id="POW05423.1"/>
    </source>
</evidence>
<evidence type="ECO:0000256" key="1">
    <source>
        <dbReference type="ARBA" id="ARBA00004123"/>
    </source>
</evidence>
<name>A0A2S4V7A8_9BASI</name>
<dbReference type="Gene3D" id="3.80.10.10">
    <property type="entry name" value="Ribonuclease Inhibitor"/>
    <property type="match status" value="1"/>
</dbReference>
<evidence type="ECO:0000256" key="2">
    <source>
        <dbReference type="ARBA" id="ARBA00023015"/>
    </source>
</evidence>
<dbReference type="OrthoDB" id="2495729at2759"/>
<dbReference type="AlphaFoldDB" id="A0A2S4V7A8"/>